<reference evidence="1" key="1">
    <citation type="submission" date="2018-05" db="EMBL/GenBank/DDBJ databases">
        <authorList>
            <person name="Lanie J.A."/>
            <person name="Ng W.-L."/>
            <person name="Kazmierczak K.M."/>
            <person name="Andrzejewski T.M."/>
            <person name="Davidsen T.M."/>
            <person name="Wayne K.J."/>
            <person name="Tettelin H."/>
            <person name="Glass J.I."/>
            <person name="Rusch D."/>
            <person name="Podicherti R."/>
            <person name="Tsui H.-C.T."/>
            <person name="Winkler M.E."/>
        </authorList>
    </citation>
    <scope>NUCLEOTIDE SEQUENCE</scope>
</reference>
<name>A0A382XD79_9ZZZZ</name>
<organism evidence="1">
    <name type="scientific">marine metagenome</name>
    <dbReference type="NCBI Taxonomy" id="408172"/>
    <lineage>
        <taxon>unclassified sequences</taxon>
        <taxon>metagenomes</taxon>
        <taxon>ecological metagenomes</taxon>
    </lineage>
</organism>
<dbReference type="AlphaFoldDB" id="A0A382XD79"/>
<sequence length="161" mass="18081">GQIYYEVSGVGKPGDLSPFKDHPDWTPNNKDGNRYNGKYVYSGHTWDGTPVWIMKGSSTDGASTGYPFDNYLFYSNEKKLFIIQFSFPILETKETSGDSYCETMGSPAIPNDWGKLAFRAHVYAPMKSDFMDSPISNKLPIEPGNGAWQFPIRVKYIGPPM</sequence>
<evidence type="ECO:0000313" key="1">
    <source>
        <dbReference type="EMBL" id="SVD69127.1"/>
    </source>
</evidence>
<dbReference type="EMBL" id="UINC01166916">
    <property type="protein sequence ID" value="SVD69127.1"/>
    <property type="molecule type" value="Genomic_DNA"/>
</dbReference>
<gene>
    <name evidence="1" type="ORF">METZ01_LOCUS421981</name>
</gene>
<protein>
    <submittedName>
        <fullName evidence="1">Uncharacterized protein</fullName>
    </submittedName>
</protein>
<feature type="non-terminal residue" evidence="1">
    <location>
        <position position="1"/>
    </location>
</feature>
<accession>A0A382XD79</accession>
<proteinExistence type="predicted"/>